<accession>E1SS13</accession>
<dbReference type="Proteomes" id="UP000006683">
    <property type="component" value="Chromosome"/>
</dbReference>
<dbReference type="KEGG" id="fbl:Fbal_1765"/>
<dbReference type="PROSITE" id="PS51257">
    <property type="entry name" value="PROKAR_LIPOPROTEIN"/>
    <property type="match status" value="1"/>
</dbReference>
<evidence type="ECO:0000256" key="1">
    <source>
        <dbReference type="SAM" id="SignalP"/>
    </source>
</evidence>
<protein>
    <recommendedName>
        <fullName evidence="4">Lipoprotein</fullName>
    </recommendedName>
</protein>
<dbReference type="OrthoDB" id="6335194at2"/>
<dbReference type="EMBL" id="CP002209">
    <property type="protein sequence ID" value="ADN75968.1"/>
    <property type="molecule type" value="Genomic_DNA"/>
</dbReference>
<keyword evidence="3" id="KW-1185">Reference proteome</keyword>
<feature type="chain" id="PRO_5003151064" description="Lipoprotein" evidence="1">
    <location>
        <begin position="19"/>
        <end position="736"/>
    </location>
</feature>
<dbReference type="GeneID" id="67181970"/>
<dbReference type="RefSeq" id="WP_013345274.1">
    <property type="nucleotide sequence ID" value="NC_014541.1"/>
</dbReference>
<evidence type="ECO:0000313" key="2">
    <source>
        <dbReference type="EMBL" id="ADN75968.1"/>
    </source>
</evidence>
<dbReference type="eggNOG" id="ENOG503308P">
    <property type="taxonomic scope" value="Bacteria"/>
</dbReference>
<keyword evidence="1" id="KW-0732">Signal</keyword>
<dbReference type="STRING" id="550540.Fbal_1765"/>
<dbReference type="HOGENOM" id="CLU_456287_0_0_6"/>
<evidence type="ECO:0000313" key="3">
    <source>
        <dbReference type="Proteomes" id="UP000006683"/>
    </source>
</evidence>
<dbReference type="AlphaFoldDB" id="E1SS13"/>
<feature type="signal peptide" evidence="1">
    <location>
        <begin position="1"/>
        <end position="18"/>
    </location>
</feature>
<name>E1SS13_FERBD</name>
<evidence type="ECO:0008006" key="4">
    <source>
        <dbReference type="Google" id="ProtNLM"/>
    </source>
</evidence>
<proteinExistence type="predicted"/>
<organism evidence="2 3">
    <name type="scientific">Ferrimonas balearica (strain DSM 9799 / CCM 4581 / KCTC 23876 / PAT)</name>
    <dbReference type="NCBI Taxonomy" id="550540"/>
    <lineage>
        <taxon>Bacteria</taxon>
        <taxon>Pseudomonadati</taxon>
        <taxon>Pseudomonadota</taxon>
        <taxon>Gammaproteobacteria</taxon>
        <taxon>Alteromonadales</taxon>
        <taxon>Ferrimonadaceae</taxon>
        <taxon>Ferrimonas</taxon>
    </lineage>
</organism>
<sequence>MRLTPLALAMMASSVLVGCGGSSDSNDNTNQGPGPVLPPPPELLNFAIVGIATDAPVANAAVEVQIGGQVYSVQADDSGIYQLAFEYEAGSLGDDEMVVITATGEGSQDHIRLISQLGSFKAIQAQAGDNGVLEPSESSRTSITQISTALHLLAQDTGVSLSDDAALAEAEAQIESAELLELAALIKVLADNPEFTPEQGTILELLTPENGQSVEQAIEDYLLANGLMDESGQWSASFAAALAEATTETLNDQAVTRAFSADELVGLHVVTATPAPGWVAGSGTLIQFYQDGRAEVQNPNASGYMMRDNLSADWQVTAQGQVVLSYDDDALGLLQFEELSREEVAERWGESVVPAVFESFEEVKMLPTQRQYLRDSLIRLSDGAVNTIAMVRESKVLIVLDEMGIEWSGTLPYYTESQQTTHSWHLPGDVASVWQTAPTGSWALPLPASIKGLYDEVAWEYSVAQQVTLTEDGDVLDAQGSALGEWRFADGVLSVDTESGWSVTILPYAEVDGLLSAAVLTNQGTIRDSDISWIAQFDQATSTLEQDLVQPRPFVLNAWINTWQASVSEDGLLDPASAIWGYLMQEDGTMYRVYPDQWIDGDSEWVPGDYYFYAENLFNWTWQKEGAHEFSYQGERDYGSVMMDRKRNWTAIRTLSDGRHLVLERSYMRWDYYDTPELNFEGVFILPRINVLAPLDLSRYDEMYQRSESACSLPWFESCSYNPAPMTTESLTLPRD</sequence>
<reference evidence="2 3" key="1">
    <citation type="journal article" date="2010" name="Stand. Genomic Sci.">
        <title>Complete genome sequence of Ferrimonas balearica type strain (PAT).</title>
        <authorList>
            <person name="Nolan M."/>
            <person name="Sikorski J."/>
            <person name="Davenport K."/>
            <person name="Lucas S."/>
            <person name="Glavina Del Rio T."/>
            <person name="Tice H."/>
            <person name="Cheng J."/>
            <person name="Goodwin L."/>
            <person name="Pitluck S."/>
            <person name="Liolios K."/>
            <person name="Ivanova N."/>
            <person name="Mavromatis K."/>
            <person name="Ovchinnikova G."/>
            <person name="Pati A."/>
            <person name="Chen A."/>
            <person name="Palaniappan K."/>
            <person name="Land M."/>
            <person name="Hauser L."/>
            <person name="Chang Y."/>
            <person name="Jeffries C."/>
            <person name="Tapia R."/>
            <person name="Brettin T."/>
            <person name="Detter J."/>
            <person name="Han C."/>
            <person name="Yasawong M."/>
            <person name="Rohde M."/>
            <person name="Tindall B."/>
            <person name="Goker M."/>
            <person name="Woyke T."/>
            <person name="Bristow J."/>
            <person name="Eisen J."/>
            <person name="Markowitz V."/>
            <person name="Hugenholtz P."/>
            <person name="Kyrpides N."/>
            <person name="Klenk H."/>
            <person name="Lapidus A."/>
        </authorList>
    </citation>
    <scope>NUCLEOTIDE SEQUENCE [LARGE SCALE GENOMIC DNA]</scope>
    <source>
        <strain evidence="3">DSM 9799 / CCM 4581 / KCTC 23876 / PAT</strain>
    </source>
</reference>
<gene>
    <name evidence="2" type="ordered locus">Fbal_1765</name>
</gene>